<comment type="caution">
    <text evidence="2">The sequence shown here is derived from an EMBL/GenBank/DDBJ whole genome shotgun (WGS) entry which is preliminary data.</text>
</comment>
<dbReference type="InterPro" id="IPR050312">
    <property type="entry name" value="IolE/XylAMocC-like"/>
</dbReference>
<dbReference type="PANTHER" id="PTHR12110">
    <property type="entry name" value="HYDROXYPYRUVATE ISOMERASE"/>
    <property type="match status" value="1"/>
</dbReference>
<dbReference type="RefSeq" id="WP_185052209.1">
    <property type="nucleotide sequence ID" value="NZ_BAABIX010000015.1"/>
</dbReference>
<keyword evidence="2" id="KW-0413">Isomerase</keyword>
<dbReference type="InterPro" id="IPR036237">
    <property type="entry name" value="Xyl_isomerase-like_sf"/>
</dbReference>
<accession>A0A840PBP9</accession>
<dbReference type="AlphaFoldDB" id="A0A840PBP9"/>
<evidence type="ECO:0000313" key="3">
    <source>
        <dbReference type="Proteomes" id="UP000578449"/>
    </source>
</evidence>
<reference evidence="2 3" key="1">
    <citation type="submission" date="2020-08" db="EMBL/GenBank/DDBJ databases">
        <title>Genomic Encyclopedia of Type Strains, Phase IV (KMG-IV): sequencing the most valuable type-strain genomes for metagenomic binning, comparative biology and taxonomic classification.</title>
        <authorList>
            <person name="Goeker M."/>
        </authorList>
    </citation>
    <scope>NUCLEOTIDE SEQUENCE [LARGE SCALE GENOMIC DNA]</scope>
    <source>
        <strain evidence="2 3">DSM 45615</strain>
    </source>
</reference>
<dbReference type="InterPro" id="IPR013022">
    <property type="entry name" value="Xyl_isomerase-like_TIM-brl"/>
</dbReference>
<keyword evidence="3" id="KW-1185">Reference proteome</keyword>
<dbReference type="Gene3D" id="3.20.20.150">
    <property type="entry name" value="Divalent-metal-dependent TIM barrel enzymes"/>
    <property type="match status" value="1"/>
</dbReference>
<feature type="domain" description="Xylose isomerase-like TIM barrel" evidence="1">
    <location>
        <begin position="24"/>
        <end position="215"/>
    </location>
</feature>
<proteinExistence type="predicted"/>
<dbReference type="Pfam" id="PF01261">
    <property type="entry name" value="AP_endonuc_2"/>
    <property type="match status" value="1"/>
</dbReference>
<dbReference type="EMBL" id="JACHGN010000010">
    <property type="protein sequence ID" value="MBB5135271.1"/>
    <property type="molecule type" value="Genomic_DNA"/>
</dbReference>
<sequence length="253" mass="27126">MPLPLSVQLYTVRDQLATDRDHTLRRIAEIGYGAVEPFDPLTDPQGFRRLTDDLGLTAPITHAYALLDRDRDPAEVFDAIAAIGAGLVVIPGGIPHEEFTTRDGLSRVADLLAELAGRAAPYGMKIGYHNHWWEIEPEVEGTHALEVLAGLLPPEVFLEVDTYWAAVGGADVPALLDRLGGRVRALHVKDGPIEKGEPHTAVGAGKMPVPAVLAAAPDAHRIVELDTCAGDVFEALAASKEYLSSLPEARLTA</sequence>
<evidence type="ECO:0000313" key="2">
    <source>
        <dbReference type="EMBL" id="MBB5135271.1"/>
    </source>
</evidence>
<dbReference type="SUPFAM" id="SSF51658">
    <property type="entry name" value="Xylose isomerase-like"/>
    <property type="match status" value="1"/>
</dbReference>
<evidence type="ECO:0000259" key="1">
    <source>
        <dbReference type="Pfam" id="PF01261"/>
    </source>
</evidence>
<organism evidence="2 3">
    <name type="scientific">Thermocatellispora tengchongensis</name>
    <dbReference type="NCBI Taxonomy" id="1073253"/>
    <lineage>
        <taxon>Bacteria</taxon>
        <taxon>Bacillati</taxon>
        <taxon>Actinomycetota</taxon>
        <taxon>Actinomycetes</taxon>
        <taxon>Streptosporangiales</taxon>
        <taxon>Streptosporangiaceae</taxon>
        <taxon>Thermocatellispora</taxon>
    </lineage>
</organism>
<protein>
    <submittedName>
        <fullName evidence="2">Sugar phosphate isomerase/epimerase</fullName>
    </submittedName>
</protein>
<name>A0A840PBP9_9ACTN</name>
<gene>
    <name evidence="2" type="ORF">HNP84_005007</name>
</gene>
<dbReference type="GO" id="GO:0016853">
    <property type="term" value="F:isomerase activity"/>
    <property type="evidence" value="ECO:0007669"/>
    <property type="project" value="UniProtKB-KW"/>
</dbReference>
<dbReference type="Proteomes" id="UP000578449">
    <property type="component" value="Unassembled WGS sequence"/>
</dbReference>
<dbReference type="PANTHER" id="PTHR12110:SF41">
    <property type="entry name" value="INOSOSE DEHYDRATASE"/>
    <property type="match status" value="1"/>
</dbReference>